<dbReference type="Pfam" id="PF00059">
    <property type="entry name" value="Lectin_C"/>
    <property type="match status" value="1"/>
</dbReference>
<dbReference type="Gene3D" id="3.10.100.10">
    <property type="entry name" value="Mannose-Binding Protein A, subunit A"/>
    <property type="match status" value="1"/>
</dbReference>
<accession>K7XR73</accession>
<sequence>MRIHRYEPLPESRGHRKVIGMVNVTVIYTFIFSLCALTTVLIFRTYWAPTCILPKPRVICEPACPPNWFQFGGNCYYFSIGRTIWSSAQRYCHTYNSRLVTLPSLTEKVFASKFLNGTSHWIGMDNISRWRYRYRYHLVLRSRVRRVPFCPFMDEDGEIEDDNCFANKHWICQADIGTVKLL</sequence>
<keyword evidence="1" id="KW-1133">Transmembrane helix</keyword>
<evidence type="ECO:0000313" key="5">
    <source>
        <dbReference type="Proteomes" id="UP000097765"/>
    </source>
</evidence>
<protein>
    <submittedName>
        <fullName evidence="4">B168.5</fullName>
    </submittedName>
    <submittedName>
        <fullName evidence="3">E168.5</fullName>
    </submittedName>
</protein>
<dbReference type="InterPro" id="IPR016186">
    <property type="entry name" value="C-type_lectin-like/link_sf"/>
</dbReference>
<reference evidence="5 6" key="2">
    <citation type="journal article" date="2015" name="J. Gen. Virol.">
        <title>The English isolate and a newly identified Berlin isolate of Rat Cytomegalovirus (RCMV) share similarities with but separate as an anciently diverged clade from Mouse CMV and the Maastricht isolate of RCMV.</title>
        <authorList>
            <person name="Geyer H."/>
            <person name="Ettinger J."/>
            <person name="Moller L."/>
            <person name="Schmolz E."/>
            <person name="Nitsche A."/>
            <person name="Brune W."/>
            <person name="Heaggans S."/>
            <person name="Sandford G.R."/>
            <person name="Hayward G.S."/>
            <person name="Voigt S."/>
        </authorList>
    </citation>
    <scope>NUCLEOTIDE SEQUENCE [LARGE SCALE GENOMIC DNA]</scope>
    <source>
        <strain evidence="4">Berlin</strain>
        <strain evidence="3">England</strain>
    </source>
</reference>
<reference evidence="3" key="3">
    <citation type="submission" date="2015-04" db="EMBL/GenBank/DDBJ databases">
        <authorList>
            <person name="Heaggans S.Y."/>
            <person name="Hayward G.S."/>
        </authorList>
    </citation>
    <scope>NUCLEOTIDE SEQUENCE</scope>
    <source>
        <strain evidence="3">England</strain>
    </source>
</reference>
<evidence type="ECO:0000256" key="1">
    <source>
        <dbReference type="SAM" id="Phobius"/>
    </source>
</evidence>
<name>K7XR73_RCMVE</name>
<dbReference type="InterPro" id="IPR050828">
    <property type="entry name" value="C-type_lectin/matrix_domain"/>
</dbReference>
<evidence type="ECO:0000313" key="6">
    <source>
        <dbReference type="Proteomes" id="UP000127637"/>
    </source>
</evidence>
<feature type="domain" description="C-type lectin" evidence="2">
    <location>
        <begin position="71"/>
        <end position="173"/>
    </location>
</feature>
<organism evidence="3 6">
    <name type="scientific">Rat cytomegalovirus (isolate England)</name>
    <name type="common">RCMV-E</name>
    <name type="synonym">Murid herpesvirus 8</name>
    <dbReference type="NCBI Taxonomy" id="1261657"/>
    <lineage>
        <taxon>Viruses</taxon>
        <taxon>Duplodnaviria</taxon>
        <taxon>Heunggongvirae</taxon>
        <taxon>Peploviricota</taxon>
        <taxon>Herviviricetes</taxon>
        <taxon>Herpesvirales</taxon>
        <taxon>Orthoherpesviridae</taxon>
        <taxon>Betaherpesvirinae</taxon>
        <taxon>Muromegalovirus</taxon>
        <taxon>Muromegalovirus muridbeta8</taxon>
    </lineage>
</organism>
<dbReference type="SMART" id="SM00034">
    <property type="entry name" value="CLECT"/>
    <property type="match status" value="1"/>
</dbReference>
<keyword evidence="1" id="KW-0472">Membrane</keyword>
<dbReference type="Proteomes" id="UP000127637">
    <property type="component" value="Segment"/>
</dbReference>
<dbReference type="InterPro" id="IPR001304">
    <property type="entry name" value="C-type_lectin-like"/>
</dbReference>
<dbReference type="PROSITE" id="PS50041">
    <property type="entry name" value="C_TYPE_LECTIN_2"/>
    <property type="match status" value="1"/>
</dbReference>
<dbReference type="Proteomes" id="UP000097765">
    <property type="component" value="Segment"/>
</dbReference>
<evidence type="ECO:0000259" key="2">
    <source>
        <dbReference type="PROSITE" id="PS50041"/>
    </source>
</evidence>
<dbReference type="SUPFAM" id="SSF56436">
    <property type="entry name" value="C-type lectin-like"/>
    <property type="match status" value="1"/>
</dbReference>
<gene>
    <name evidence="3" type="primary">e168.5</name>
    <name evidence="4" type="synonym">b168.5</name>
</gene>
<keyword evidence="6" id="KW-1185">Reference proteome</keyword>
<dbReference type="EMBL" id="KP202868">
    <property type="protein sequence ID" value="AKB93345.1"/>
    <property type="molecule type" value="Genomic_DNA"/>
</dbReference>
<evidence type="ECO:0000313" key="4">
    <source>
        <dbReference type="EMBL" id="AKB93345.1"/>
    </source>
</evidence>
<dbReference type="GeneID" id="14039072"/>
<dbReference type="InterPro" id="IPR016187">
    <property type="entry name" value="CTDL_fold"/>
</dbReference>
<dbReference type="RefSeq" id="YP_007016549.1">
    <property type="nucleotide sequence ID" value="NC_019559.2"/>
</dbReference>
<organismHost>
    <name type="scientific">Rattus norvegicus</name>
    <name type="common">Rat</name>
    <dbReference type="NCBI Taxonomy" id="10116"/>
</organismHost>
<dbReference type="PANTHER" id="PTHR45710">
    <property type="entry name" value="C-TYPE LECTIN DOMAIN-CONTAINING PROTEIN 180"/>
    <property type="match status" value="1"/>
</dbReference>
<keyword evidence="1" id="KW-0812">Transmembrane</keyword>
<dbReference type="EMBL" id="JX867617">
    <property type="protein sequence ID" value="AFX83466.1"/>
    <property type="molecule type" value="Genomic_DNA"/>
</dbReference>
<reference evidence="5 6" key="1">
    <citation type="journal article" date="2012" name="J. Virol.">
        <title>Complete genome sequence of the english isolate of rat cytomegalovirus (Murid herpesvirus 8).</title>
        <authorList>
            <person name="Ettinger J."/>
            <person name="Geyer H."/>
            <person name="Nitsche A."/>
            <person name="Zimmermann A."/>
            <person name="Brune W."/>
            <person name="Sandford G.R."/>
            <person name="Hayward G.S."/>
            <person name="Voigt S."/>
        </authorList>
    </citation>
    <scope>NUCLEOTIDE SEQUENCE [LARGE SCALE GENOMIC DNA]</scope>
    <source>
        <strain evidence="4">Berlin</strain>
        <strain evidence="3">England</strain>
    </source>
</reference>
<dbReference type="KEGG" id="vg:14039072"/>
<proteinExistence type="predicted"/>
<feature type="transmembrane region" description="Helical" evidence="1">
    <location>
        <begin position="21"/>
        <end position="47"/>
    </location>
</feature>
<dbReference type="PANTHER" id="PTHR45710:SF26">
    <property type="entry name" value="RH26557P"/>
    <property type="match status" value="1"/>
</dbReference>
<evidence type="ECO:0000313" key="3">
    <source>
        <dbReference type="EMBL" id="AFX83466.1"/>
    </source>
</evidence>